<feature type="chain" id="PRO_5037732446" evidence="2">
    <location>
        <begin position="32"/>
        <end position="357"/>
    </location>
</feature>
<feature type="domain" description="M23ase beta-sheet core" evidence="3">
    <location>
        <begin position="249"/>
        <end position="336"/>
    </location>
</feature>
<dbReference type="GO" id="GO:0004222">
    <property type="term" value="F:metalloendopeptidase activity"/>
    <property type="evidence" value="ECO:0007669"/>
    <property type="project" value="TreeGrafter"/>
</dbReference>
<keyword evidence="2" id="KW-0732">Signal</keyword>
<comment type="caution">
    <text evidence="4">The sequence shown here is derived from an EMBL/GenBank/DDBJ whole genome shotgun (WGS) entry which is preliminary data.</text>
</comment>
<dbReference type="PANTHER" id="PTHR21666:SF270">
    <property type="entry name" value="MUREIN HYDROLASE ACTIVATOR ENVC"/>
    <property type="match status" value="1"/>
</dbReference>
<evidence type="ECO:0000259" key="3">
    <source>
        <dbReference type="Pfam" id="PF01551"/>
    </source>
</evidence>
<feature type="signal peptide" evidence="2">
    <location>
        <begin position="1"/>
        <end position="31"/>
    </location>
</feature>
<dbReference type="InterPro" id="IPR050570">
    <property type="entry name" value="Cell_wall_metabolism_enzyme"/>
</dbReference>
<feature type="region of interest" description="Disordered" evidence="1">
    <location>
        <begin position="30"/>
        <end position="49"/>
    </location>
</feature>
<evidence type="ECO:0000313" key="5">
    <source>
        <dbReference type="Proteomes" id="UP000608024"/>
    </source>
</evidence>
<sequence length="357" mass="37997">MRPRPRRSRRLLPVPVLLCALLALGAPPAAADHESDGADGSDGPSSTSARVARLYEEAARATESYEAGRKAAQAQRARVRELDRLLAQEHYQVAVLREDLGRLASAQYRTGGGLSMTVRLLLADSPDALLRGRRALGQADLAVTHTVARTQQAADRLDAAKRSADQARKVLDQRTAGLAQLKRDIEAKLETAQWALQDEADAAAAAGRCRGAVRLDQPEPSATDAWVPPVDSYELSAGFDSAGERWAGRHTGQDFAVDIGAPVRAVGEGRVVRVACGGPFGVEVVVRHADGYYTQYAHLAAVTVDQGEAVGAGQWIGQAGTTGNSTGPHLHFEARLTPELGSGVDPVEWLEERGVTL</sequence>
<dbReference type="InterPro" id="IPR016047">
    <property type="entry name" value="M23ase_b-sheet_dom"/>
</dbReference>
<dbReference type="RefSeq" id="WP_190134538.1">
    <property type="nucleotide sequence ID" value="NZ_BNBT01000008.1"/>
</dbReference>
<evidence type="ECO:0000256" key="2">
    <source>
        <dbReference type="SAM" id="SignalP"/>
    </source>
</evidence>
<accession>A0A918Z9D3</accession>
<dbReference type="Pfam" id="PF01551">
    <property type="entry name" value="Peptidase_M23"/>
    <property type="match status" value="1"/>
</dbReference>
<dbReference type="AlphaFoldDB" id="A0A918Z9D3"/>
<dbReference type="InterPro" id="IPR011055">
    <property type="entry name" value="Dup_hybrid_motif"/>
</dbReference>
<dbReference type="EMBL" id="BNBT01000008">
    <property type="protein sequence ID" value="GHE42004.1"/>
    <property type="molecule type" value="Genomic_DNA"/>
</dbReference>
<dbReference type="SUPFAM" id="SSF51261">
    <property type="entry name" value="Duplicated hybrid motif"/>
    <property type="match status" value="1"/>
</dbReference>
<dbReference type="PANTHER" id="PTHR21666">
    <property type="entry name" value="PEPTIDASE-RELATED"/>
    <property type="match status" value="1"/>
</dbReference>
<dbReference type="Gene3D" id="2.70.70.10">
    <property type="entry name" value="Glucose Permease (Domain IIA)"/>
    <property type="match status" value="1"/>
</dbReference>
<organism evidence="4 5">
    <name type="scientific">Streptomyces longispororuber</name>
    <dbReference type="NCBI Taxonomy" id="68230"/>
    <lineage>
        <taxon>Bacteria</taxon>
        <taxon>Bacillati</taxon>
        <taxon>Actinomycetota</taxon>
        <taxon>Actinomycetes</taxon>
        <taxon>Kitasatosporales</taxon>
        <taxon>Streptomycetaceae</taxon>
        <taxon>Streptomyces</taxon>
    </lineage>
</organism>
<dbReference type="Proteomes" id="UP000608024">
    <property type="component" value="Unassembled WGS sequence"/>
</dbReference>
<gene>
    <name evidence="4" type="ORF">GCM10018785_09440</name>
</gene>
<protein>
    <submittedName>
        <fullName evidence="4">Peptidase</fullName>
    </submittedName>
</protein>
<evidence type="ECO:0000313" key="4">
    <source>
        <dbReference type="EMBL" id="GHE42004.1"/>
    </source>
</evidence>
<proteinExistence type="predicted"/>
<keyword evidence="5" id="KW-1185">Reference proteome</keyword>
<name>A0A918Z9D3_9ACTN</name>
<dbReference type="CDD" id="cd12797">
    <property type="entry name" value="M23_peptidase"/>
    <property type="match status" value="1"/>
</dbReference>
<reference evidence="4" key="1">
    <citation type="journal article" date="2014" name="Int. J. Syst. Evol. Microbiol.">
        <title>Complete genome sequence of Corynebacterium casei LMG S-19264T (=DSM 44701T), isolated from a smear-ripened cheese.</title>
        <authorList>
            <consortium name="US DOE Joint Genome Institute (JGI-PGF)"/>
            <person name="Walter F."/>
            <person name="Albersmeier A."/>
            <person name="Kalinowski J."/>
            <person name="Ruckert C."/>
        </authorList>
    </citation>
    <scope>NUCLEOTIDE SEQUENCE</scope>
    <source>
        <strain evidence="4">JCM 4784</strain>
    </source>
</reference>
<evidence type="ECO:0000256" key="1">
    <source>
        <dbReference type="SAM" id="MobiDB-lite"/>
    </source>
</evidence>
<dbReference type="FunFam" id="2.70.70.10:FF:000013">
    <property type="entry name" value="Peptidase family M23"/>
    <property type="match status" value="1"/>
</dbReference>
<reference evidence="4" key="2">
    <citation type="submission" date="2020-09" db="EMBL/GenBank/DDBJ databases">
        <authorList>
            <person name="Sun Q."/>
            <person name="Ohkuma M."/>
        </authorList>
    </citation>
    <scope>NUCLEOTIDE SEQUENCE</scope>
    <source>
        <strain evidence="4">JCM 4784</strain>
    </source>
</reference>